<accession>A0A6J2U4I2</accession>
<dbReference type="GeneID" id="115631036"/>
<comment type="similarity">
    <text evidence="1">Belongs to the AB hydrolase superfamily. Lipase family.</text>
</comment>
<dbReference type="GO" id="GO:0016042">
    <property type="term" value="P:lipid catabolic process"/>
    <property type="evidence" value="ECO:0007669"/>
    <property type="project" value="UniProtKB-KW"/>
</dbReference>
<keyword evidence="5" id="KW-0443">Lipid metabolism</keyword>
<dbReference type="AlphaFoldDB" id="A0A6J2U4I2"/>
<dbReference type="PANTHER" id="PTHR11005">
    <property type="entry name" value="LYSOSOMAL ACID LIPASE-RELATED"/>
    <property type="match status" value="1"/>
</dbReference>
<dbReference type="Pfam" id="PF04083">
    <property type="entry name" value="Abhydro_lipase"/>
    <property type="match status" value="1"/>
</dbReference>
<dbReference type="InterPro" id="IPR029058">
    <property type="entry name" value="AB_hydrolase_fold"/>
</dbReference>
<dbReference type="Gene3D" id="3.40.50.1820">
    <property type="entry name" value="alpha/beta hydrolase"/>
    <property type="match status" value="1"/>
</dbReference>
<evidence type="ECO:0000256" key="6">
    <source>
        <dbReference type="ARBA" id="ARBA00023180"/>
    </source>
</evidence>
<dbReference type="GO" id="GO:0016787">
    <property type="term" value="F:hydrolase activity"/>
    <property type="evidence" value="ECO:0007669"/>
    <property type="project" value="UniProtKB-KW"/>
</dbReference>
<dbReference type="FunFam" id="3.40.50.1820:FF:000057">
    <property type="entry name" value="Lipase"/>
    <property type="match status" value="1"/>
</dbReference>
<gene>
    <name evidence="10" type="primary">LOC115631036</name>
</gene>
<feature type="domain" description="Partial AB-hydrolase lipase" evidence="8">
    <location>
        <begin position="145"/>
        <end position="197"/>
    </location>
</feature>
<feature type="coiled-coil region" evidence="7">
    <location>
        <begin position="3"/>
        <end position="69"/>
    </location>
</feature>
<sequence>MEQERLQEQLMQRQQRHQKLQQELALQQHKLQQEKDLNEQQVQLQQKLLRQQEQLLQQQKLQQKELQQLDSSIVQIPLYQGLQISPQVLQLIQQSRNVLAPQQNGQFPTPVAVQPQQHAPILEGPTNPDDFTEETIERDSKLTTVELIAQYHYPVETHYVTTGDGYVLCLHRIPRPDSQPILLVHGLMSSSASWVQMGPRNGLAYILFRRGYDVWMLNTRGNVYSKKHSNPRIKPSSYWSFSFHEIGKFDLPATIDFILNTTGLAKVQYIGHSQGCTAFFVMCSERRGYAKKISLMQALSPTTYMKHTRSPVLQFLSLFKHRFTVMLNLLGGFQLSLNTHLIRLFRKDICNEKTSPICSVFDFIVCGFDWKQFNETLAPLVLGHVSQGASTKQIYHYAQLHGVKKFQQFDHGSTANLQIYRQMTPPTYNLSAVTCKVALHYGSNDWLSSEKDVNRLYSNLPNCIENRQIDFPQFSHYDFTISKDVRPLVYNRVCDLVKQYAYVG</sequence>
<keyword evidence="3" id="KW-0378">Hydrolase</keyword>
<evidence type="ECO:0000256" key="3">
    <source>
        <dbReference type="ARBA" id="ARBA00022801"/>
    </source>
</evidence>
<proteinExistence type="inferred from homology"/>
<reference evidence="10" key="1">
    <citation type="submission" date="2025-08" db="UniProtKB">
        <authorList>
            <consortium name="RefSeq"/>
        </authorList>
    </citation>
    <scope>IDENTIFICATION</scope>
    <source>
        <strain evidence="10">11010-0011.00</strain>
        <tissue evidence="10">Whole body</tissue>
    </source>
</reference>
<keyword evidence="4" id="KW-0442">Lipid degradation</keyword>
<evidence type="ECO:0000256" key="2">
    <source>
        <dbReference type="ARBA" id="ARBA00022729"/>
    </source>
</evidence>
<evidence type="ECO:0000313" key="10">
    <source>
        <dbReference type="RefSeq" id="XP_030383521.1"/>
    </source>
</evidence>
<evidence type="ECO:0000256" key="5">
    <source>
        <dbReference type="ARBA" id="ARBA00023098"/>
    </source>
</evidence>
<evidence type="ECO:0000256" key="4">
    <source>
        <dbReference type="ARBA" id="ARBA00022963"/>
    </source>
</evidence>
<evidence type="ECO:0000313" key="9">
    <source>
        <dbReference type="Proteomes" id="UP000504634"/>
    </source>
</evidence>
<protein>
    <submittedName>
        <fullName evidence="10">Lipase 1-like</fullName>
    </submittedName>
</protein>
<dbReference type="OrthoDB" id="9974421at2759"/>
<keyword evidence="7" id="KW-0175">Coiled coil</keyword>
<evidence type="ECO:0000259" key="8">
    <source>
        <dbReference type="Pfam" id="PF04083"/>
    </source>
</evidence>
<organism evidence="9 10">
    <name type="scientific">Drosophila lebanonensis</name>
    <name type="common">Fruit fly</name>
    <name type="synonym">Scaptodrosophila lebanonensis</name>
    <dbReference type="NCBI Taxonomy" id="7225"/>
    <lineage>
        <taxon>Eukaryota</taxon>
        <taxon>Metazoa</taxon>
        <taxon>Ecdysozoa</taxon>
        <taxon>Arthropoda</taxon>
        <taxon>Hexapoda</taxon>
        <taxon>Insecta</taxon>
        <taxon>Pterygota</taxon>
        <taxon>Neoptera</taxon>
        <taxon>Endopterygota</taxon>
        <taxon>Diptera</taxon>
        <taxon>Brachycera</taxon>
        <taxon>Muscomorpha</taxon>
        <taxon>Ephydroidea</taxon>
        <taxon>Drosophilidae</taxon>
        <taxon>Scaptodrosophila</taxon>
    </lineage>
</organism>
<keyword evidence="6" id="KW-0325">Glycoprotein</keyword>
<evidence type="ECO:0000256" key="1">
    <source>
        <dbReference type="ARBA" id="ARBA00010701"/>
    </source>
</evidence>
<dbReference type="RefSeq" id="XP_030383521.1">
    <property type="nucleotide sequence ID" value="XM_030527661.1"/>
</dbReference>
<dbReference type="InterPro" id="IPR006693">
    <property type="entry name" value="AB_hydrolase_lipase"/>
</dbReference>
<evidence type="ECO:0000256" key="7">
    <source>
        <dbReference type="SAM" id="Coils"/>
    </source>
</evidence>
<dbReference type="Proteomes" id="UP000504634">
    <property type="component" value="Unplaced"/>
</dbReference>
<name>A0A6J2U4I2_DROLE</name>
<keyword evidence="2" id="KW-0732">Signal</keyword>
<keyword evidence="9" id="KW-1185">Reference proteome</keyword>
<dbReference type="SUPFAM" id="SSF53474">
    <property type="entry name" value="alpha/beta-Hydrolases"/>
    <property type="match status" value="1"/>
</dbReference>